<dbReference type="EMBL" id="BQNB010020807">
    <property type="protein sequence ID" value="GJT99840.1"/>
    <property type="molecule type" value="Genomic_DNA"/>
</dbReference>
<evidence type="ECO:0000256" key="1">
    <source>
        <dbReference type="SAM" id="MobiDB-lite"/>
    </source>
</evidence>
<evidence type="ECO:0008006" key="4">
    <source>
        <dbReference type="Google" id="ProtNLM"/>
    </source>
</evidence>
<reference evidence="2" key="2">
    <citation type="submission" date="2022-01" db="EMBL/GenBank/DDBJ databases">
        <authorList>
            <person name="Yamashiro T."/>
            <person name="Shiraishi A."/>
            <person name="Satake H."/>
            <person name="Nakayama K."/>
        </authorList>
    </citation>
    <scope>NUCLEOTIDE SEQUENCE</scope>
</reference>
<sequence length="144" mass="16409">MGWVVCSDAVIESCDAVLIFVVTSSRYICDAVSSHCREILDQLETKIIAKVALITKVPGKFQDYETSEEEPVEQPRRHDLYGFVDHPQLQQGYPMNEFAPHRLPQPKGNMNGWLIEDEEEVERNEVDSDLESTASSKHLCEKDK</sequence>
<gene>
    <name evidence="2" type="ORF">Tco_1110179</name>
</gene>
<evidence type="ECO:0000313" key="3">
    <source>
        <dbReference type="Proteomes" id="UP001151760"/>
    </source>
</evidence>
<proteinExistence type="predicted"/>
<feature type="compositionally biased region" description="Acidic residues" evidence="1">
    <location>
        <begin position="120"/>
        <end position="130"/>
    </location>
</feature>
<name>A0ABQ5IJ95_9ASTR</name>
<accession>A0ABQ5IJ95</accession>
<dbReference type="Proteomes" id="UP001151760">
    <property type="component" value="Unassembled WGS sequence"/>
</dbReference>
<reference evidence="2" key="1">
    <citation type="journal article" date="2022" name="Int. J. Mol. Sci.">
        <title>Draft Genome of Tanacetum Coccineum: Genomic Comparison of Closely Related Tanacetum-Family Plants.</title>
        <authorList>
            <person name="Yamashiro T."/>
            <person name="Shiraishi A."/>
            <person name="Nakayama K."/>
            <person name="Satake H."/>
        </authorList>
    </citation>
    <scope>NUCLEOTIDE SEQUENCE</scope>
</reference>
<keyword evidence="3" id="KW-1185">Reference proteome</keyword>
<protein>
    <recommendedName>
        <fullName evidence="4">TIR domain-containing protein</fullName>
    </recommendedName>
</protein>
<organism evidence="2 3">
    <name type="scientific">Tanacetum coccineum</name>
    <dbReference type="NCBI Taxonomy" id="301880"/>
    <lineage>
        <taxon>Eukaryota</taxon>
        <taxon>Viridiplantae</taxon>
        <taxon>Streptophyta</taxon>
        <taxon>Embryophyta</taxon>
        <taxon>Tracheophyta</taxon>
        <taxon>Spermatophyta</taxon>
        <taxon>Magnoliopsida</taxon>
        <taxon>eudicotyledons</taxon>
        <taxon>Gunneridae</taxon>
        <taxon>Pentapetalae</taxon>
        <taxon>asterids</taxon>
        <taxon>campanulids</taxon>
        <taxon>Asterales</taxon>
        <taxon>Asteraceae</taxon>
        <taxon>Asteroideae</taxon>
        <taxon>Anthemideae</taxon>
        <taxon>Anthemidinae</taxon>
        <taxon>Tanacetum</taxon>
    </lineage>
</organism>
<feature type="region of interest" description="Disordered" evidence="1">
    <location>
        <begin position="120"/>
        <end position="144"/>
    </location>
</feature>
<evidence type="ECO:0000313" key="2">
    <source>
        <dbReference type="EMBL" id="GJT99840.1"/>
    </source>
</evidence>
<comment type="caution">
    <text evidence="2">The sequence shown here is derived from an EMBL/GenBank/DDBJ whole genome shotgun (WGS) entry which is preliminary data.</text>
</comment>